<feature type="chain" id="PRO_5030690930" evidence="2">
    <location>
        <begin position="17"/>
        <end position="561"/>
    </location>
</feature>
<evidence type="ECO:0000256" key="2">
    <source>
        <dbReference type="SAM" id="SignalP"/>
    </source>
</evidence>
<reference evidence="3" key="1">
    <citation type="submission" date="2021-01" db="EMBL/GenBank/DDBJ databases">
        <authorList>
            <person name="Corre E."/>
            <person name="Pelletier E."/>
            <person name="Niang G."/>
            <person name="Scheremetjew M."/>
            <person name="Finn R."/>
            <person name="Kale V."/>
            <person name="Holt S."/>
            <person name="Cochrane G."/>
            <person name="Meng A."/>
            <person name="Brown T."/>
            <person name="Cohen L."/>
        </authorList>
    </citation>
    <scope>NUCLEOTIDE SEQUENCE</scope>
    <source>
        <strain evidence="3">CCMP1320</strain>
    </source>
</reference>
<feature type="region of interest" description="Disordered" evidence="1">
    <location>
        <begin position="224"/>
        <end position="278"/>
    </location>
</feature>
<sequence length="561" mass="59918">MLVAACLLLASKVEEAAVSNNHLLNLVSMLHELLIVHHIPPSRILGAQQTCLEAATSHACHTEGAAAGTGAAGADPRHKSSAPAAAPAAPPPPHTQQGMNTGAVENGATQQQQQQYRYVQQQQQCPQQQRHVDAPTHDLQLALSRCQVLVGDAYYAAKSQLLLAEQVVLRLLRFRLPTPHPTAALLHIAAMLRVPAILASASLCLLHDAATFSTVLLPLPPSGRSTNALGLSNTTKRSRVGPHAWTSNCQPDRQDGQQGVRRRGAGGSEDSKEEGWGVVAEEDELEGRALLAALMANSQCMPSVGQVVANSRRLPSIGQADGQGPHALPHTGAQQTQTQDPSAAGQGVGARIQQTRSPAVGSHRSLLREGVPLIPEGRGSDHLHMELHEVLVGAACLHLAMCLLDPNQQQQEPQAQGNSPRGVGQQQQQQEQQQQLGDQPLKLPPPHVLAAMHSPSWSPQTWQQQQQQLTQGSQTGQEARQAYIGHGCCIPHAYTADPRFIPRHLLRIVYPREMLYLGRVGRAQASSNEGAGSDGLYDSDDSMSESSSSGFSSSSDPENSH</sequence>
<dbReference type="InterPro" id="IPR036915">
    <property type="entry name" value="Cyclin-like_sf"/>
</dbReference>
<proteinExistence type="predicted"/>
<name>A0A7S3VKW5_DUNTE</name>
<dbReference type="SUPFAM" id="SSF47954">
    <property type="entry name" value="Cyclin-like"/>
    <property type="match status" value="1"/>
</dbReference>
<evidence type="ECO:0000313" key="3">
    <source>
        <dbReference type="EMBL" id="CAE0492235.1"/>
    </source>
</evidence>
<gene>
    <name evidence="3" type="ORF">DTER00134_LOCUS7308</name>
</gene>
<feature type="region of interest" description="Disordered" evidence="1">
    <location>
        <begin position="522"/>
        <end position="561"/>
    </location>
</feature>
<feature type="compositionally biased region" description="Low complexity" evidence="1">
    <location>
        <begin position="454"/>
        <end position="477"/>
    </location>
</feature>
<dbReference type="AlphaFoldDB" id="A0A7S3VKW5"/>
<feature type="signal peptide" evidence="2">
    <location>
        <begin position="1"/>
        <end position="16"/>
    </location>
</feature>
<feature type="region of interest" description="Disordered" evidence="1">
    <location>
        <begin position="410"/>
        <end position="478"/>
    </location>
</feature>
<feature type="compositionally biased region" description="Low complexity" evidence="1">
    <location>
        <begin position="425"/>
        <end position="435"/>
    </location>
</feature>
<protein>
    <submittedName>
        <fullName evidence="3">Uncharacterized protein</fullName>
    </submittedName>
</protein>
<evidence type="ECO:0000256" key="1">
    <source>
        <dbReference type="SAM" id="MobiDB-lite"/>
    </source>
</evidence>
<feature type="region of interest" description="Disordered" evidence="1">
    <location>
        <begin position="66"/>
        <end position="115"/>
    </location>
</feature>
<dbReference type="EMBL" id="HBIP01012818">
    <property type="protein sequence ID" value="CAE0492235.1"/>
    <property type="molecule type" value="Transcribed_RNA"/>
</dbReference>
<feature type="region of interest" description="Disordered" evidence="1">
    <location>
        <begin position="315"/>
        <end position="364"/>
    </location>
</feature>
<keyword evidence="2" id="KW-0732">Signal</keyword>
<organism evidence="3">
    <name type="scientific">Dunaliella tertiolecta</name>
    <name type="common">Green alga</name>
    <dbReference type="NCBI Taxonomy" id="3047"/>
    <lineage>
        <taxon>Eukaryota</taxon>
        <taxon>Viridiplantae</taxon>
        <taxon>Chlorophyta</taxon>
        <taxon>core chlorophytes</taxon>
        <taxon>Chlorophyceae</taxon>
        <taxon>CS clade</taxon>
        <taxon>Chlamydomonadales</taxon>
        <taxon>Dunaliellaceae</taxon>
        <taxon>Dunaliella</taxon>
    </lineage>
</organism>
<feature type="compositionally biased region" description="Low complexity" evidence="1">
    <location>
        <begin position="544"/>
        <end position="561"/>
    </location>
</feature>
<feature type="compositionally biased region" description="Polar residues" evidence="1">
    <location>
        <begin position="332"/>
        <end position="341"/>
    </location>
</feature>
<accession>A0A7S3VKW5</accession>
<feature type="compositionally biased region" description="Polar residues" evidence="1">
    <location>
        <begin position="224"/>
        <end position="235"/>
    </location>
</feature>